<evidence type="ECO:0000256" key="1">
    <source>
        <dbReference type="SAM" id="Coils"/>
    </source>
</evidence>
<comment type="caution">
    <text evidence="2">The sequence shown here is derived from an EMBL/GenBank/DDBJ whole genome shotgun (WGS) entry which is preliminary data.</text>
</comment>
<dbReference type="OrthoDB" id="2446138at2759"/>
<dbReference type="Proteomes" id="UP000439903">
    <property type="component" value="Unassembled WGS sequence"/>
</dbReference>
<keyword evidence="3" id="KW-1185">Reference proteome</keyword>
<proteinExistence type="predicted"/>
<keyword evidence="1" id="KW-0175">Coiled coil</keyword>
<name>A0A8H3XP11_GIGMA</name>
<organism evidence="2 3">
    <name type="scientific">Gigaspora margarita</name>
    <dbReference type="NCBI Taxonomy" id="4874"/>
    <lineage>
        <taxon>Eukaryota</taxon>
        <taxon>Fungi</taxon>
        <taxon>Fungi incertae sedis</taxon>
        <taxon>Mucoromycota</taxon>
        <taxon>Glomeromycotina</taxon>
        <taxon>Glomeromycetes</taxon>
        <taxon>Diversisporales</taxon>
        <taxon>Gigasporaceae</taxon>
        <taxon>Gigaspora</taxon>
    </lineage>
</organism>
<reference evidence="2 3" key="1">
    <citation type="journal article" date="2019" name="Environ. Microbiol.">
        <title>At the nexus of three kingdoms: the genome of the mycorrhizal fungus Gigaspora margarita provides insights into plant, endobacterial and fungal interactions.</title>
        <authorList>
            <person name="Venice F."/>
            <person name="Ghignone S."/>
            <person name="Salvioli di Fossalunga A."/>
            <person name="Amselem J."/>
            <person name="Novero M."/>
            <person name="Xianan X."/>
            <person name="Sedzielewska Toro K."/>
            <person name="Morin E."/>
            <person name="Lipzen A."/>
            <person name="Grigoriev I.V."/>
            <person name="Henrissat B."/>
            <person name="Martin F.M."/>
            <person name="Bonfante P."/>
        </authorList>
    </citation>
    <scope>NUCLEOTIDE SEQUENCE [LARGE SCALE GENOMIC DNA]</scope>
    <source>
        <strain evidence="2 3">BEG34</strain>
    </source>
</reference>
<feature type="coiled-coil region" evidence="1">
    <location>
        <begin position="48"/>
        <end position="75"/>
    </location>
</feature>
<protein>
    <submittedName>
        <fullName evidence="2">Uncharacterized protein</fullName>
    </submittedName>
</protein>
<dbReference type="EMBL" id="WTPW01000855">
    <property type="protein sequence ID" value="KAF0474563.1"/>
    <property type="molecule type" value="Genomic_DNA"/>
</dbReference>
<evidence type="ECO:0000313" key="2">
    <source>
        <dbReference type="EMBL" id="KAF0474563.1"/>
    </source>
</evidence>
<evidence type="ECO:0000313" key="3">
    <source>
        <dbReference type="Proteomes" id="UP000439903"/>
    </source>
</evidence>
<dbReference type="AlphaFoldDB" id="A0A8H3XP11"/>
<sequence length="94" mass="11299">MPMSNIRTSSEDISLNDEDFDPMWIQSMEYELREEFQNRKIEYQNQKILGLENNVKLLTDQHVKLESNINLLTQRHDKVLGNFEVERNHKMYAL</sequence>
<accession>A0A8H3XP11</accession>
<gene>
    <name evidence="2" type="ORF">F8M41_024736</name>
</gene>